<evidence type="ECO:0000313" key="3">
    <source>
        <dbReference type="Proteomes" id="UP000724149"/>
    </source>
</evidence>
<keyword evidence="3" id="KW-1185">Reference proteome</keyword>
<gene>
    <name evidence="2" type="ORF">H9X81_09290</name>
</gene>
<dbReference type="Proteomes" id="UP000724149">
    <property type="component" value="Unassembled WGS sequence"/>
</dbReference>
<organism evidence="2 3">
    <name type="scientific">Hydrogenoanaerobacterium saccharovorans</name>
    <dbReference type="NCBI Taxonomy" id="474960"/>
    <lineage>
        <taxon>Bacteria</taxon>
        <taxon>Bacillati</taxon>
        <taxon>Bacillota</taxon>
        <taxon>Clostridia</taxon>
        <taxon>Eubacteriales</taxon>
        <taxon>Oscillospiraceae</taxon>
        <taxon>Hydrogenoanaerobacterium</taxon>
    </lineage>
</organism>
<comment type="caution">
    <text evidence="2">The sequence shown here is derived from an EMBL/GenBank/DDBJ whole genome shotgun (WGS) entry which is preliminary data.</text>
</comment>
<evidence type="ECO:0000313" key="2">
    <source>
        <dbReference type="EMBL" id="MBM6923877.1"/>
    </source>
</evidence>
<reference evidence="2 3" key="1">
    <citation type="journal article" date="2021" name="Sci. Rep.">
        <title>The distribution of antibiotic resistance genes in chicken gut microbiota commensals.</title>
        <authorList>
            <person name="Juricova H."/>
            <person name="Matiasovicova J."/>
            <person name="Kubasova T."/>
            <person name="Cejkova D."/>
            <person name="Rychlik I."/>
        </authorList>
    </citation>
    <scope>NUCLEOTIDE SEQUENCE [LARGE SCALE GENOMIC DNA]</scope>
    <source>
        <strain evidence="2 3">An564</strain>
    </source>
</reference>
<dbReference type="EMBL" id="JACSNR010000009">
    <property type="protein sequence ID" value="MBM6923877.1"/>
    <property type="molecule type" value="Genomic_DNA"/>
</dbReference>
<dbReference type="RefSeq" id="WP_204721491.1">
    <property type="nucleotide sequence ID" value="NZ_JACSNR010000009.1"/>
</dbReference>
<sequence>MSETTAALPGTPTQAELEQIRRYTRRDFAPEELYVFPAVLCDNQIDRDGERFSRDCLRELAELFVGVTGVFDHRASAEGQHARIFAARVVEDPSRPTNCGEPYTALRAEIYMPRNEKTAGLIAEIDAGIKKEVSVSCAVSRSVCSVCGEPAGTCSHQRGKRYGEIPCHVIHCAATDAYEWSFVAVPAQPLAGVTKSVRQTHREAAAPGDSDLLELGKAYLQRLREEYVRCSLIALPELPEEAARAQAMELSAQGLITHTRALRKAASRRMPVLSQLLGDLPSDPAPASDPDSVNRPFRLERSTQN</sequence>
<feature type="compositionally biased region" description="Low complexity" evidence="1">
    <location>
        <begin position="281"/>
        <end position="291"/>
    </location>
</feature>
<evidence type="ECO:0000256" key="1">
    <source>
        <dbReference type="SAM" id="MobiDB-lite"/>
    </source>
</evidence>
<proteinExistence type="predicted"/>
<accession>A0ABS2GN27</accession>
<name>A0ABS2GN27_9FIRM</name>
<feature type="region of interest" description="Disordered" evidence="1">
    <location>
        <begin position="276"/>
        <end position="305"/>
    </location>
</feature>
<protein>
    <submittedName>
        <fullName evidence="2">Uncharacterized protein</fullName>
    </submittedName>
</protein>